<dbReference type="Pfam" id="PF03401">
    <property type="entry name" value="TctC"/>
    <property type="match status" value="1"/>
</dbReference>
<dbReference type="InterPro" id="IPR042100">
    <property type="entry name" value="Bug_dom1"/>
</dbReference>
<organism evidence="2 3">
    <name type="scientific">Pigmentiphaga kullae</name>
    <dbReference type="NCBI Taxonomy" id="151784"/>
    <lineage>
        <taxon>Bacteria</taxon>
        <taxon>Pseudomonadati</taxon>
        <taxon>Pseudomonadota</taxon>
        <taxon>Betaproteobacteria</taxon>
        <taxon>Burkholderiales</taxon>
        <taxon>Alcaligenaceae</taxon>
        <taxon>Pigmentiphaga</taxon>
    </lineage>
</organism>
<proteinExistence type="inferred from homology"/>
<dbReference type="Gene3D" id="3.40.190.10">
    <property type="entry name" value="Periplasmic binding protein-like II"/>
    <property type="match status" value="1"/>
</dbReference>
<dbReference type="CDD" id="cd13578">
    <property type="entry name" value="PBP2_Bug27"/>
    <property type="match status" value="1"/>
</dbReference>
<dbReference type="PIRSF" id="PIRSF017082">
    <property type="entry name" value="YflP"/>
    <property type="match status" value="1"/>
</dbReference>
<dbReference type="RefSeq" id="WP_130357351.1">
    <property type="nucleotide sequence ID" value="NZ_SGXC01000001.1"/>
</dbReference>
<dbReference type="EMBL" id="SGXC01000001">
    <property type="protein sequence ID" value="RZS86242.1"/>
    <property type="molecule type" value="Genomic_DNA"/>
</dbReference>
<dbReference type="AlphaFoldDB" id="A0A4Q7NMI7"/>
<sequence length="322" mass="33058">MDRRQLLKVAGGALLAPTVARGDTYPGRPILLQVPFPPGGAADVMARLVARKMSESLGQPVAVENKPGAGGIIGAAAVARAAPDGYTLLLSTTSTHSLAAAIKSSLPYDPEKSFAPIVEIANGKSVLLVSSASGIQDVASLVKLMKSRGAGNNFGSAGVGTLAHLNGEAFKRAAGVEMTHIPYKGMSLAVQDLIGGQLTMMFDSAVSALAVLKGGRIRALAVAGRKRTPVLPDVPTLIEAGVPGFDMEAYFGLWAPAGTPAPIVERLNGVLNAAIASPDLRTEITNLAADPAGGTSAAFAERVARDRRKWKQIIADAGIAPE</sequence>
<dbReference type="Proteomes" id="UP000292445">
    <property type="component" value="Unassembled WGS sequence"/>
</dbReference>
<keyword evidence="2" id="KW-0675">Receptor</keyword>
<evidence type="ECO:0000256" key="1">
    <source>
        <dbReference type="ARBA" id="ARBA00006987"/>
    </source>
</evidence>
<dbReference type="PANTHER" id="PTHR42928:SF5">
    <property type="entry name" value="BLR1237 PROTEIN"/>
    <property type="match status" value="1"/>
</dbReference>
<reference evidence="2 3" key="1">
    <citation type="submission" date="2019-02" db="EMBL/GenBank/DDBJ databases">
        <title>Genomic Encyclopedia of Type Strains, Phase IV (KMG-IV): sequencing the most valuable type-strain genomes for metagenomic binning, comparative biology and taxonomic classification.</title>
        <authorList>
            <person name="Goeker M."/>
        </authorList>
    </citation>
    <scope>NUCLEOTIDE SEQUENCE [LARGE SCALE GENOMIC DNA]</scope>
    <source>
        <strain evidence="2 3">K24</strain>
    </source>
</reference>
<gene>
    <name evidence="2" type="ORF">EV675_2282</name>
</gene>
<dbReference type="Gene3D" id="3.40.190.150">
    <property type="entry name" value="Bordetella uptake gene, domain 1"/>
    <property type="match status" value="1"/>
</dbReference>
<dbReference type="OrthoDB" id="8677340at2"/>
<evidence type="ECO:0000313" key="3">
    <source>
        <dbReference type="Proteomes" id="UP000292445"/>
    </source>
</evidence>
<name>A0A4Q7NMI7_9BURK</name>
<comment type="similarity">
    <text evidence="1">Belongs to the UPF0065 (bug) family.</text>
</comment>
<dbReference type="SUPFAM" id="SSF53850">
    <property type="entry name" value="Periplasmic binding protein-like II"/>
    <property type="match status" value="1"/>
</dbReference>
<dbReference type="InterPro" id="IPR005064">
    <property type="entry name" value="BUG"/>
</dbReference>
<dbReference type="PANTHER" id="PTHR42928">
    <property type="entry name" value="TRICARBOXYLATE-BINDING PROTEIN"/>
    <property type="match status" value="1"/>
</dbReference>
<evidence type="ECO:0000313" key="2">
    <source>
        <dbReference type="EMBL" id="RZS86242.1"/>
    </source>
</evidence>
<accession>A0A4Q7NMI7</accession>
<keyword evidence="3" id="KW-1185">Reference proteome</keyword>
<comment type="caution">
    <text evidence="2">The sequence shown here is derived from an EMBL/GenBank/DDBJ whole genome shotgun (WGS) entry which is preliminary data.</text>
</comment>
<protein>
    <submittedName>
        <fullName evidence="2">Tripartite-type tricarboxylate transporter receptor subunit TctC</fullName>
    </submittedName>
</protein>